<keyword evidence="2" id="KW-0732">Signal</keyword>
<dbReference type="AlphaFoldDB" id="A0AAE3XI89"/>
<dbReference type="EMBL" id="JAVDQD010000001">
    <property type="protein sequence ID" value="MDR6238191.1"/>
    <property type="molecule type" value="Genomic_DNA"/>
</dbReference>
<evidence type="ECO:0008006" key="5">
    <source>
        <dbReference type="Google" id="ProtNLM"/>
    </source>
</evidence>
<dbReference type="InterPro" id="IPR011990">
    <property type="entry name" value="TPR-like_helical_dom_sf"/>
</dbReference>
<protein>
    <recommendedName>
        <fullName evidence="5">SusD/RagB family nutrient-binding outer membrane lipoprotein</fullName>
    </recommendedName>
</protein>
<dbReference type="Proteomes" id="UP001185092">
    <property type="component" value="Unassembled WGS sequence"/>
</dbReference>
<dbReference type="InterPro" id="IPR041662">
    <property type="entry name" value="SusD-like_2"/>
</dbReference>
<evidence type="ECO:0000256" key="1">
    <source>
        <dbReference type="SAM" id="MobiDB-lite"/>
    </source>
</evidence>
<gene>
    <name evidence="3" type="ORF">HNQ88_001167</name>
</gene>
<organism evidence="3 4">
    <name type="scientific">Aureibacter tunicatorum</name>
    <dbReference type="NCBI Taxonomy" id="866807"/>
    <lineage>
        <taxon>Bacteria</taxon>
        <taxon>Pseudomonadati</taxon>
        <taxon>Bacteroidota</taxon>
        <taxon>Cytophagia</taxon>
        <taxon>Cytophagales</taxon>
        <taxon>Persicobacteraceae</taxon>
        <taxon>Aureibacter</taxon>
    </lineage>
</organism>
<keyword evidence="4" id="KW-1185">Reference proteome</keyword>
<dbReference type="RefSeq" id="WP_309937659.1">
    <property type="nucleotide sequence ID" value="NZ_AP025305.1"/>
</dbReference>
<reference evidence="3" key="1">
    <citation type="submission" date="2023-07" db="EMBL/GenBank/DDBJ databases">
        <title>Genomic Encyclopedia of Type Strains, Phase IV (KMG-IV): sequencing the most valuable type-strain genomes for metagenomic binning, comparative biology and taxonomic classification.</title>
        <authorList>
            <person name="Goeker M."/>
        </authorList>
    </citation>
    <scope>NUCLEOTIDE SEQUENCE</scope>
    <source>
        <strain evidence="3">DSM 26174</strain>
    </source>
</reference>
<feature type="chain" id="PRO_5042083492" description="SusD/RagB family nutrient-binding outer membrane lipoprotein" evidence="2">
    <location>
        <begin position="23"/>
        <end position="487"/>
    </location>
</feature>
<dbReference type="PROSITE" id="PS51257">
    <property type="entry name" value="PROKAR_LIPOPROTEIN"/>
    <property type="match status" value="1"/>
</dbReference>
<accession>A0AAE3XI89</accession>
<evidence type="ECO:0000313" key="4">
    <source>
        <dbReference type="Proteomes" id="UP001185092"/>
    </source>
</evidence>
<comment type="caution">
    <text evidence="3">The sequence shown here is derived from an EMBL/GenBank/DDBJ whole genome shotgun (WGS) entry which is preliminary data.</text>
</comment>
<dbReference type="Gene3D" id="1.25.40.390">
    <property type="match status" value="1"/>
</dbReference>
<sequence length="487" mass="55469">MRRIFKSLFLPILLFAVSCDDALDVNKDPLAADQEQVSENLGVLFSGILPNICSNRVVETNINTSMWVQQIVSGGSAEVFLAPERYNLSPFYLDNTWSTFYVTGLKNAKMGEELALEQGMENTAAQFILLQAFIYYHITYLWEDAPFTEAVQPNEFLEPEYDSQQVVLKGMLDRIEKAIGMINPEKLERISDEDLIFRGDLEKWVKFGNSLKLRLLMTMADKDSEAKAKLKDVLRQPLIVNYEDEAQFDYFQSTNNSNQLWKLHNQYSVDSSGNISGSFFFASEGIIEMMQRLGDPRLSVYFDEGKDAQPGQFVGVKPGSTESYTVSTVLSLNIIRPDYPDRWITSSEVFFFVAEAILKGWVDGTVTEANQYLRIGVERALDWFDNKPGSMTIADKQQYIRSLPDLNSLPKDKALEAVYTQQYLESFLRGVYSFVNMRRNKFPNLSVPEEALVDGLICRLPWSPDSEASNPNVPAPRTVDEPMWFQK</sequence>
<dbReference type="SUPFAM" id="SSF48452">
    <property type="entry name" value="TPR-like"/>
    <property type="match status" value="1"/>
</dbReference>
<feature type="signal peptide" evidence="2">
    <location>
        <begin position="1"/>
        <end position="22"/>
    </location>
</feature>
<name>A0AAE3XI89_9BACT</name>
<evidence type="ECO:0000313" key="3">
    <source>
        <dbReference type="EMBL" id="MDR6238191.1"/>
    </source>
</evidence>
<feature type="region of interest" description="Disordered" evidence="1">
    <location>
        <begin position="467"/>
        <end position="487"/>
    </location>
</feature>
<evidence type="ECO:0000256" key="2">
    <source>
        <dbReference type="SAM" id="SignalP"/>
    </source>
</evidence>
<proteinExistence type="predicted"/>
<dbReference type="Pfam" id="PF12771">
    <property type="entry name" value="SusD-like_2"/>
    <property type="match status" value="1"/>
</dbReference>